<dbReference type="RefSeq" id="WP_331844988.1">
    <property type="nucleotide sequence ID" value="NZ_JAZHPZ010000001.1"/>
</dbReference>
<dbReference type="SUPFAM" id="SSF102114">
    <property type="entry name" value="Radical SAM enzymes"/>
    <property type="match status" value="1"/>
</dbReference>
<dbReference type="Pfam" id="PF04055">
    <property type="entry name" value="Radical_SAM"/>
    <property type="match status" value="1"/>
</dbReference>
<protein>
    <submittedName>
        <fullName evidence="8">Radical SAM protein</fullName>
    </submittedName>
</protein>
<evidence type="ECO:0000256" key="1">
    <source>
        <dbReference type="ARBA" id="ARBA00001966"/>
    </source>
</evidence>
<dbReference type="SFLD" id="SFLDS00029">
    <property type="entry name" value="Radical_SAM"/>
    <property type="match status" value="1"/>
</dbReference>
<evidence type="ECO:0000259" key="7">
    <source>
        <dbReference type="PROSITE" id="PS51918"/>
    </source>
</evidence>
<dbReference type="PANTHER" id="PTHR43787">
    <property type="entry name" value="FEMO COFACTOR BIOSYNTHESIS PROTEIN NIFB-RELATED"/>
    <property type="match status" value="1"/>
</dbReference>
<accession>A0ABU7VPE6</accession>
<sequence>MYRMITGHYVCSKYNYRVITDDPDQIYLFNCLKGSFIKLPRSVGILLDSISKDNPLLIDDHSAASSSVVGALLEGGFIVRQDSDELSIIEEKYNSAVASQTFSVTIATTLNCNLSCYYCYQEHSAIQLNREICDRILFHIEQRLTQGNYKKLIVDWYGGEPLLALESIEYLSKKLIGLTSNLHIDYKASMVTNGTRLTPAVVDSLDKLQVSSIQITLDGPPSIHNNNRPYRGGKPSFDSVLNGIQAAAKKIDTFIRINVNQETLPAAYELLDRLADLHLSSNGRKVVPYISMIGPLSSACGSLNDETIPVGEFYANALNFQKEVLRRFPNLEVEDVVEIPKSIRRACGAQNPNSLCIHPSGQVFKCGLDIHDSSLGASYIWDDYDHHSNFGRWHNLSPLKINECIDCRFLPLCMGGCAKHNFIEGHFYERESCLHWNTYLDSILKTIIELKKESV</sequence>
<comment type="cofactor">
    <cofactor evidence="1">
        <name>[4Fe-4S] cluster</name>
        <dbReference type="ChEBI" id="CHEBI:49883"/>
    </cofactor>
</comment>
<keyword evidence="4" id="KW-0479">Metal-binding</keyword>
<comment type="caution">
    <text evidence="8">The sequence shown here is derived from an EMBL/GenBank/DDBJ whole genome shotgun (WGS) entry which is preliminary data.</text>
</comment>
<dbReference type="CDD" id="cd01335">
    <property type="entry name" value="Radical_SAM"/>
    <property type="match status" value="1"/>
</dbReference>
<keyword evidence="3" id="KW-0949">S-adenosyl-L-methionine</keyword>
<dbReference type="InterPro" id="IPR023885">
    <property type="entry name" value="4Fe4S-binding_SPASM_dom"/>
</dbReference>
<keyword evidence="2" id="KW-0004">4Fe-4S</keyword>
<keyword evidence="6" id="KW-0411">Iron-sulfur</keyword>
<name>A0ABU7VPE6_9BACL</name>
<dbReference type="PANTHER" id="PTHR43787:SF3">
    <property type="entry name" value="ARYLSULFATASE REGULATORY PROTEIN"/>
    <property type="match status" value="1"/>
</dbReference>
<evidence type="ECO:0000256" key="2">
    <source>
        <dbReference type="ARBA" id="ARBA00022485"/>
    </source>
</evidence>
<evidence type="ECO:0000256" key="4">
    <source>
        <dbReference type="ARBA" id="ARBA00022723"/>
    </source>
</evidence>
<dbReference type="NCBIfam" id="TIGR04085">
    <property type="entry name" value="rSAM_more_4Fe4S"/>
    <property type="match status" value="1"/>
</dbReference>
<dbReference type="EMBL" id="JAZHPZ010000001">
    <property type="protein sequence ID" value="MEF2964784.1"/>
    <property type="molecule type" value="Genomic_DNA"/>
</dbReference>
<dbReference type="InterPro" id="IPR058240">
    <property type="entry name" value="rSAM_sf"/>
</dbReference>
<proteinExistence type="predicted"/>
<dbReference type="SFLD" id="SFLDG01067">
    <property type="entry name" value="SPASM/twitch_domain_containing"/>
    <property type="match status" value="1"/>
</dbReference>
<dbReference type="PROSITE" id="PS51918">
    <property type="entry name" value="RADICAL_SAM"/>
    <property type="match status" value="1"/>
</dbReference>
<organism evidence="8 9">
    <name type="scientific">Paenibacillus haidiansis</name>
    <dbReference type="NCBI Taxonomy" id="1574488"/>
    <lineage>
        <taxon>Bacteria</taxon>
        <taxon>Bacillati</taxon>
        <taxon>Bacillota</taxon>
        <taxon>Bacilli</taxon>
        <taxon>Bacillales</taxon>
        <taxon>Paenibacillaceae</taxon>
        <taxon>Paenibacillus</taxon>
    </lineage>
</organism>
<evidence type="ECO:0000256" key="5">
    <source>
        <dbReference type="ARBA" id="ARBA00023004"/>
    </source>
</evidence>
<keyword evidence="5" id="KW-0408">Iron</keyword>
<evidence type="ECO:0000256" key="6">
    <source>
        <dbReference type="ARBA" id="ARBA00023014"/>
    </source>
</evidence>
<evidence type="ECO:0000313" key="9">
    <source>
        <dbReference type="Proteomes" id="UP001306950"/>
    </source>
</evidence>
<dbReference type="InterPro" id="IPR007197">
    <property type="entry name" value="rSAM"/>
</dbReference>
<dbReference type="InterPro" id="IPR013785">
    <property type="entry name" value="Aldolase_TIM"/>
</dbReference>
<reference evidence="8 9" key="1">
    <citation type="submission" date="2024-02" db="EMBL/GenBank/DDBJ databases">
        <title>A nitrogen-fixing paenibacillus bacterium.</title>
        <authorList>
            <person name="Zhang W.L."/>
            <person name="Chen S.F."/>
        </authorList>
    </citation>
    <scope>NUCLEOTIDE SEQUENCE [LARGE SCALE GENOMIC DNA]</scope>
    <source>
        <strain evidence="8 9">M1</strain>
    </source>
</reference>
<keyword evidence="9" id="KW-1185">Reference proteome</keyword>
<dbReference type="Proteomes" id="UP001306950">
    <property type="component" value="Unassembled WGS sequence"/>
</dbReference>
<evidence type="ECO:0000256" key="3">
    <source>
        <dbReference type="ARBA" id="ARBA00022691"/>
    </source>
</evidence>
<feature type="domain" description="Radical SAM core" evidence="7">
    <location>
        <begin position="96"/>
        <end position="332"/>
    </location>
</feature>
<evidence type="ECO:0000313" key="8">
    <source>
        <dbReference type="EMBL" id="MEF2964784.1"/>
    </source>
</evidence>
<gene>
    <name evidence="8" type="ORF">V3851_03000</name>
</gene>
<dbReference type="Gene3D" id="3.20.20.70">
    <property type="entry name" value="Aldolase class I"/>
    <property type="match status" value="1"/>
</dbReference>